<sequence length="547" mass="61177">MVESKQVHLYGTAVPESILVIAYTKGYGYSDLEKSVEVTPQTKFAIGSVTKSFTATLLADMIDKARDYEKLNWHTPLNEILGQNFKLNTSYLTELTTLVDILSHKTGVPGYQSVLTAGVFANLTRTEYTRRLRFLEPEFAVRNGWIYNNHMYMLAGHVAEILADDTGNISWENLLKTHILLPIGMNSTRFVTLNETWEDVSKAYVLLDGNLTYVGMDMIKEVVAAGPAGSILSTADDMALWLLFHINHGKTNNGEELIDHEILDEMYLGQVSQPSRMGNDLTKPTYPIDFVQSSYNLGLDTYFYRGFKMIGHPGGIHSFQSDFRIFQREQAGVFQILNGPGSYNGGTAVRMIRMYVSDILLGLDPWLNKTTACTFPEPWAPGPPSVNPVLPVYNDTAPRPLVDYEGTYGHLAFGNVTFTLNATINKLYMRYGPFFEGHCSYDATQGVFMMSYEGIYKYRNDYFPARFATNNATGNIDTVYLNIDDSHPQAFIRDLKLADVPVDIVPTQNPACPTPDPSGSATKFAKKNSIALLTMISILQLMNRKTC</sequence>
<dbReference type="Proteomes" id="UP000749559">
    <property type="component" value="Unassembled WGS sequence"/>
</dbReference>
<dbReference type="PANTHER" id="PTHR46825:SF15">
    <property type="entry name" value="BETA-LACTAMASE-RELATED DOMAIN-CONTAINING PROTEIN"/>
    <property type="match status" value="1"/>
</dbReference>
<dbReference type="OrthoDB" id="5946976at2759"/>
<dbReference type="InterPro" id="IPR012338">
    <property type="entry name" value="Beta-lactam/transpept-like"/>
</dbReference>
<reference evidence="1" key="1">
    <citation type="submission" date="2022-03" db="EMBL/GenBank/DDBJ databases">
        <authorList>
            <person name="Martin C."/>
        </authorList>
    </citation>
    <scope>NUCLEOTIDE SEQUENCE</scope>
</reference>
<dbReference type="InterPro" id="IPR001466">
    <property type="entry name" value="Beta-lactam-related"/>
</dbReference>
<dbReference type="Gene3D" id="3.40.710.10">
    <property type="entry name" value="DD-peptidase/beta-lactamase superfamily"/>
    <property type="match status" value="1"/>
</dbReference>
<comment type="caution">
    <text evidence="1">The sequence shown here is derived from an EMBL/GenBank/DDBJ whole genome shotgun (WGS) entry which is preliminary data.</text>
</comment>
<evidence type="ECO:0000313" key="2">
    <source>
        <dbReference type="Proteomes" id="UP000749559"/>
    </source>
</evidence>
<dbReference type="AlphaFoldDB" id="A0A8J1TJR5"/>
<evidence type="ECO:0000313" key="1">
    <source>
        <dbReference type="EMBL" id="CAH1778290.1"/>
    </source>
</evidence>
<accession>A0A8J1TJR5</accession>
<keyword evidence="2" id="KW-1185">Reference proteome</keyword>
<proteinExistence type="predicted"/>
<dbReference type="SUPFAM" id="SSF56601">
    <property type="entry name" value="beta-lactamase/transpeptidase-like"/>
    <property type="match status" value="1"/>
</dbReference>
<organism evidence="1 2">
    <name type="scientific">Owenia fusiformis</name>
    <name type="common">Polychaete worm</name>
    <dbReference type="NCBI Taxonomy" id="6347"/>
    <lineage>
        <taxon>Eukaryota</taxon>
        <taxon>Metazoa</taxon>
        <taxon>Spiralia</taxon>
        <taxon>Lophotrochozoa</taxon>
        <taxon>Annelida</taxon>
        <taxon>Polychaeta</taxon>
        <taxon>Sedentaria</taxon>
        <taxon>Canalipalpata</taxon>
        <taxon>Sabellida</taxon>
        <taxon>Oweniida</taxon>
        <taxon>Oweniidae</taxon>
        <taxon>Owenia</taxon>
    </lineage>
</organism>
<dbReference type="PANTHER" id="PTHR46825">
    <property type="entry name" value="D-ALANYL-D-ALANINE-CARBOXYPEPTIDASE/ENDOPEPTIDASE AMPH"/>
    <property type="match status" value="1"/>
</dbReference>
<name>A0A8J1TJR5_OWEFU</name>
<protein>
    <submittedName>
        <fullName evidence="1">Uncharacterized protein</fullName>
    </submittedName>
</protein>
<dbReference type="EMBL" id="CAIIXF020000002">
    <property type="protein sequence ID" value="CAH1778290.1"/>
    <property type="molecule type" value="Genomic_DNA"/>
</dbReference>
<dbReference type="Pfam" id="PF00144">
    <property type="entry name" value="Beta-lactamase"/>
    <property type="match status" value="1"/>
</dbReference>
<dbReference type="InterPro" id="IPR050491">
    <property type="entry name" value="AmpC-like"/>
</dbReference>
<gene>
    <name evidence="1" type="ORF">OFUS_LOCUS5226</name>
</gene>